<dbReference type="InterPro" id="IPR012334">
    <property type="entry name" value="Pectin_lyas_fold"/>
</dbReference>
<comment type="caution">
    <text evidence="1">The sequence shown here is derived from an EMBL/GenBank/DDBJ whole genome shotgun (WGS) entry which is preliminary data.</text>
</comment>
<proteinExistence type="predicted"/>
<name>A0AAE3Y9X0_9FLAO</name>
<organism evidence="1 2">
    <name type="scientific">Chryseobacterium rhizosphaerae</name>
    <dbReference type="NCBI Taxonomy" id="395937"/>
    <lineage>
        <taxon>Bacteria</taxon>
        <taxon>Pseudomonadati</taxon>
        <taxon>Bacteroidota</taxon>
        <taxon>Flavobacteriia</taxon>
        <taxon>Flavobacteriales</taxon>
        <taxon>Weeksellaceae</taxon>
        <taxon>Chryseobacterium group</taxon>
        <taxon>Chryseobacterium</taxon>
    </lineage>
</organism>
<accession>A0AAE3Y9X0</accession>
<dbReference type="SUPFAM" id="SSF51126">
    <property type="entry name" value="Pectin lyase-like"/>
    <property type="match status" value="1"/>
</dbReference>
<protein>
    <recommendedName>
        <fullName evidence="3">Pectate lyase superfamily protein domain-containing protein</fullName>
    </recommendedName>
</protein>
<dbReference type="Gene3D" id="2.160.20.10">
    <property type="entry name" value="Single-stranded right-handed beta-helix, Pectin lyase-like"/>
    <property type="match status" value="1"/>
</dbReference>
<dbReference type="Proteomes" id="UP001184861">
    <property type="component" value="Unassembled WGS sequence"/>
</dbReference>
<dbReference type="EMBL" id="JAVDQY010000003">
    <property type="protein sequence ID" value="MDR6527679.1"/>
    <property type="molecule type" value="Genomic_DNA"/>
</dbReference>
<sequence length="483" mass="54386">MKLLFRNIINIVTVFVFVYCNAQNTKSLNQFGAKGDGITDDSEMIKKAMLESQNGIILDGQNRTYLIAKNIDLDLKSLNLINTKIITGKEYIRQSIKINSNNIVLDNISVDGGRNSYKKGYEIWNVFSKENNVESIYPDEPDFFYFTGLDKKANYSISNLSMNNMHASSAITIITYGNVNFKNINFNNLSNKSFHIYHSVDEGKYQSGSTYVINAIANNVGVLSDKVMVNKTVYNRDDLKVMPQASFNFIVSFGNFYFDKLVVNNYGSSGVTSDRNLNFIGDQIIVSNDSDKVFSNNPSGAVWFEDSKNIYVKNISVNIQKRNSKDLQFDSSAVSLFAIDSSVKIDNITIKGNNNKILNKAIKGSFAGKNNVFFGNITIDGNYKQAGALFATVENVPLESKININKITYKNQTIEFYGMKDVHINEVFGITGKEKLNFKLSKPIRDENYTIKNINLNEINVGENVKKVNVTNNSHKIKFSKLY</sequence>
<evidence type="ECO:0000313" key="1">
    <source>
        <dbReference type="EMBL" id="MDR6527679.1"/>
    </source>
</evidence>
<dbReference type="InterPro" id="IPR011050">
    <property type="entry name" value="Pectin_lyase_fold/virulence"/>
</dbReference>
<dbReference type="RefSeq" id="WP_202270389.1">
    <property type="nucleotide sequence ID" value="NZ_JAVDQY010000003.1"/>
</dbReference>
<gene>
    <name evidence="1" type="ORF">J2787_003071</name>
</gene>
<reference evidence="1" key="1">
    <citation type="submission" date="2023-07" db="EMBL/GenBank/DDBJ databases">
        <title>Sorghum-associated microbial communities from plants grown in Nebraska, USA.</title>
        <authorList>
            <person name="Schachtman D."/>
        </authorList>
    </citation>
    <scope>NUCLEOTIDE SEQUENCE</scope>
    <source>
        <strain evidence="1">DS2360</strain>
    </source>
</reference>
<dbReference type="AlphaFoldDB" id="A0AAE3Y9X0"/>
<evidence type="ECO:0000313" key="2">
    <source>
        <dbReference type="Proteomes" id="UP001184861"/>
    </source>
</evidence>
<evidence type="ECO:0008006" key="3">
    <source>
        <dbReference type="Google" id="ProtNLM"/>
    </source>
</evidence>